<reference evidence="2 3" key="1">
    <citation type="submission" date="2014-11" db="EMBL/GenBank/DDBJ databases">
        <authorList>
            <person name="Zhu J."/>
            <person name="Qi W."/>
            <person name="Song R."/>
        </authorList>
    </citation>
    <scope>NUCLEOTIDE SEQUENCE [LARGE SCALE GENOMIC DNA]</scope>
</reference>
<dbReference type="VEuPathDB" id="CryptoDB:Vbra_8758"/>
<feature type="compositionally biased region" description="Polar residues" evidence="1">
    <location>
        <begin position="252"/>
        <end position="261"/>
    </location>
</feature>
<accession>A0A0G4F4M4</accession>
<organism evidence="2 3">
    <name type="scientific">Vitrella brassicaformis (strain CCMP3155)</name>
    <dbReference type="NCBI Taxonomy" id="1169540"/>
    <lineage>
        <taxon>Eukaryota</taxon>
        <taxon>Sar</taxon>
        <taxon>Alveolata</taxon>
        <taxon>Colpodellida</taxon>
        <taxon>Vitrellaceae</taxon>
        <taxon>Vitrella</taxon>
    </lineage>
</organism>
<evidence type="ECO:0000313" key="3">
    <source>
        <dbReference type="Proteomes" id="UP000041254"/>
    </source>
</evidence>
<dbReference type="EMBL" id="CDMY01000370">
    <property type="protein sequence ID" value="CEM06761.1"/>
    <property type="molecule type" value="Genomic_DNA"/>
</dbReference>
<gene>
    <name evidence="2" type="ORF">Vbra_8758</name>
</gene>
<feature type="compositionally biased region" description="Basic and acidic residues" evidence="1">
    <location>
        <begin position="882"/>
        <end position="912"/>
    </location>
</feature>
<dbReference type="InParanoid" id="A0A0G4F4M4"/>
<feature type="region of interest" description="Disordered" evidence="1">
    <location>
        <begin position="37"/>
        <end position="86"/>
    </location>
</feature>
<feature type="compositionally biased region" description="Pro residues" evidence="1">
    <location>
        <begin position="697"/>
        <end position="708"/>
    </location>
</feature>
<evidence type="ECO:0000256" key="1">
    <source>
        <dbReference type="SAM" id="MobiDB-lite"/>
    </source>
</evidence>
<feature type="region of interest" description="Disordered" evidence="1">
    <location>
        <begin position="183"/>
        <end position="203"/>
    </location>
</feature>
<proteinExistence type="predicted"/>
<feature type="compositionally biased region" description="Low complexity" evidence="1">
    <location>
        <begin position="670"/>
        <end position="696"/>
    </location>
</feature>
<dbReference type="Proteomes" id="UP000041254">
    <property type="component" value="Unassembled WGS sequence"/>
</dbReference>
<protein>
    <submittedName>
        <fullName evidence="2">Uncharacterized protein</fullName>
    </submittedName>
</protein>
<feature type="region of interest" description="Disordered" evidence="1">
    <location>
        <begin position="250"/>
        <end position="316"/>
    </location>
</feature>
<feature type="region of interest" description="Disordered" evidence="1">
    <location>
        <begin position="931"/>
        <end position="954"/>
    </location>
</feature>
<sequence>MPSMRMVALTVVLFIGYICLGSAFVFPRWLQRRNAHNRRRSHHPTLPYSSLSSHGNGHLPNDREKNGDNGQHGSRPAAGDGAGPVYDAPLRSERLVRRVGQFLYKHKVPFRSYHSSSSHGFVGHRAPPSPPLTEDTVPEPPPSFPPPNHTFESASPQAIESSMPDGSSDSAMWVVPAIPLNWPHQHNEGSNEQPGPSDGMAGDGVRCDELNGASCLRHKGCALVGDACLDWQAVNITSCDDVTRLSRHTLKCNPSSTTSSPRGLPEVNETAARRPSAPPPPADGDVQHSHAANESGAAAEESDVDALEAEEIEEDTDKPDYCAVMSSLQPVASTIDSDHFMGLGEHFTDIQGCYKPIFSLPVGILPSNAGGILRVVAVIRTRVESPTPAVQTAIRLLNKANPLFLVQEATSRRQQHQQAPSRLHLALHVGTADGGVAYGVELPSAGEEMVGDVRFMAGEGSVESDVPIEVTEMVEETYKQKGDLDSKGKPWRTAFMLSPADGQVRVSLRRGFGGYAHTFALKKGALKGPASVRLIGISGAKPVSGVTVESLDAEVSPCLKPLPTQAPSPPPLPPPDTDMEPNFDAVDRDSRGDGEEPTDPEADKEIPTEEEDCVHCGQLMACIDGCEGGPTAKSPVCLQRCYDEFLEDEGLHTYDYGWKMELDTTPQPLAETTTTAQPTPAATTALPPQQPGAPVAPVAPPPPPPAPVPGAANPPVHPAPAAPVNPVPPAAQPVEDTNVTQPLAPTPPSPSPVAPVLPPPPLPLQPSNAAGNEPPVAAPPVPLTPPQPVLPPANTTPPSPLPPIAPVAPAVSKTPQGPTYEEGTSVPPASSEVPPGGGSTTGVIEGELVTTTTTPAPTTPPPEEVSPVTIPPQLEQQMEELDRANESVADRMEEEKEELKEEAEKALDEAERAVQGTTTTVVPIAADIESASPSPYMTSDIMTTFGPANTEGPS</sequence>
<feature type="compositionally biased region" description="Pro residues" evidence="1">
    <location>
        <begin position="564"/>
        <end position="576"/>
    </location>
</feature>
<feature type="compositionally biased region" description="Polar residues" evidence="1">
    <location>
        <begin position="931"/>
        <end position="942"/>
    </location>
</feature>
<feature type="compositionally biased region" description="Pro residues" evidence="1">
    <location>
        <begin position="138"/>
        <end position="148"/>
    </location>
</feature>
<keyword evidence="3" id="KW-1185">Reference proteome</keyword>
<dbReference type="AlphaFoldDB" id="A0A0G4F4M4"/>
<feature type="compositionally biased region" description="Acidic residues" evidence="1">
    <location>
        <begin position="300"/>
        <end position="316"/>
    </location>
</feature>
<feature type="compositionally biased region" description="Polar residues" evidence="1">
    <location>
        <begin position="150"/>
        <end position="169"/>
    </location>
</feature>
<name>A0A0G4F4M4_VITBC</name>
<evidence type="ECO:0000313" key="2">
    <source>
        <dbReference type="EMBL" id="CEM06761.1"/>
    </source>
</evidence>
<feature type="region of interest" description="Disordered" evidence="1">
    <location>
        <begin position="558"/>
        <end position="608"/>
    </location>
</feature>
<feature type="compositionally biased region" description="Pro residues" evidence="1">
    <location>
        <begin position="715"/>
        <end position="731"/>
    </location>
</feature>
<feature type="region of interest" description="Disordered" evidence="1">
    <location>
        <begin position="670"/>
        <end position="843"/>
    </location>
</feature>
<feature type="compositionally biased region" description="Pro residues" evidence="1">
    <location>
        <begin position="776"/>
        <end position="806"/>
    </location>
</feature>
<feature type="compositionally biased region" description="Low complexity" evidence="1">
    <location>
        <begin position="289"/>
        <end position="299"/>
    </location>
</feature>
<feature type="compositionally biased region" description="Basic and acidic residues" evidence="1">
    <location>
        <begin position="585"/>
        <end position="594"/>
    </location>
</feature>
<feature type="region of interest" description="Disordered" evidence="1">
    <location>
        <begin position="882"/>
        <end position="914"/>
    </location>
</feature>
<feature type="region of interest" description="Disordered" evidence="1">
    <location>
        <begin position="112"/>
        <end position="169"/>
    </location>
</feature>
<feature type="compositionally biased region" description="Pro residues" evidence="1">
    <location>
        <begin position="744"/>
        <end position="764"/>
    </location>
</feature>